<dbReference type="OrthoDB" id="2356263at2"/>
<sequence>MSQRLEKPEPTQLSSAEQTRLALIRAALTLFGRHGYDATTTREIAAAARANIGSIAYHFGGKDGLHAACAQHIVETIRSVAGDALEVPEVAPDISPEQAGMILEGALSRMVAFIVARPEGGEIVQFILRELNRPTSALNTIYFGVFEPVHKRLCAIWSAATGEAPDSQRTLLTVFTLLGQVVYFRIGREAVSRRMSWKAIGPAEADAIADVTRANLRAILAARRAEQA</sequence>
<evidence type="ECO:0000256" key="4">
    <source>
        <dbReference type="PROSITE-ProRule" id="PRU00335"/>
    </source>
</evidence>
<evidence type="ECO:0000256" key="3">
    <source>
        <dbReference type="ARBA" id="ARBA00023163"/>
    </source>
</evidence>
<dbReference type="GO" id="GO:0000976">
    <property type="term" value="F:transcription cis-regulatory region binding"/>
    <property type="evidence" value="ECO:0007669"/>
    <property type="project" value="TreeGrafter"/>
</dbReference>
<dbReference type="InterPro" id="IPR036271">
    <property type="entry name" value="Tet_transcr_reg_TetR-rel_C_sf"/>
</dbReference>
<evidence type="ECO:0000256" key="1">
    <source>
        <dbReference type="ARBA" id="ARBA00023015"/>
    </source>
</evidence>
<dbReference type="SUPFAM" id="SSF48498">
    <property type="entry name" value="Tetracyclin repressor-like, C-terminal domain"/>
    <property type="match status" value="1"/>
</dbReference>
<dbReference type="PANTHER" id="PTHR30055:SF234">
    <property type="entry name" value="HTH-TYPE TRANSCRIPTIONAL REGULATOR BETI"/>
    <property type="match status" value="1"/>
</dbReference>
<gene>
    <name evidence="6" type="ORF">SAMN02982922_0882</name>
</gene>
<protein>
    <submittedName>
        <fullName evidence="6">Transcriptional regulator, TetR family</fullName>
    </submittedName>
</protein>
<reference evidence="6 7" key="1">
    <citation type="submission" date="2017-04" db="EMBL/GenBank/DDBJ databases">
        <authorList>
            <person name="Afonso C.L."/>
            <person name="Miller P.J."/>
            <person name="Scott M.A."/>
            <person name="Spackman E."/>
            <person name="Goraichik I."/>
            <person name="Dimitrov K.M."/>
            <person name="Suarez D.L."/>
            <person name="Swayne D.E."/>
        </authorList>
    </citation>
    <scope>NUCLEOTIDE SEQUENCE [LARGE SCALE GENOMIC DNA]</scope>
    <source>
        <strain evidence="6 7">B5P</strain>
    </source>
</reference>
<keyword evidence="3" id="KW-0804">Transcription</keyword>
<dbReference type="Proteomes" id="UP000193083">
    <property type="component" value="Unassembled WGS sequence"/>
</dbReference>
<keyword evidence="2 4" id="KW-0238">DNA-binding</keyword>
<dbReference type="InterPro" id="IPR001647">
    <property type="entry name" value="HTH_TetR"/>
</dbReference>
<dbReference type="InterPro" id="IPR009057">
    <property type="entry name" value="Homeodomain-like_sf"/>
</dbReference>
<dbReference type="Gene3D" id="1.10.10.60">
    <property type="entry name" value="Homeodomain-like"/>
    <property type="match status" value="1"/>
</dbReference>
<evidence type="ECO:0000256" key="2">
    <source>
        <dbReference type="ARBA" id="ARBA00023125"/>
    </source>
</evidence>
<evidence type="ECO:0000313" key="6">
    <source>
        <dbReference type="EMBL" id="SMH29354.1"/>
    </source>
</evidence>
<dbReference type="RefSeq" id="WP_085463037.1">
    <property type="nucleotide sequence ID" value="NZ_FXBL01000004.1"/>
</dbReference>
<evidence type="ECO:0000259" key="5">
    <source>
        <dbReference type="PROSITE" id="PS50977"/>
    </source>
</evidence>
<dbReference type="Pfam" id="PF00440">
    <property type="entry name" value="TetR_N"/>
    <property type="match status" value="1"/>
</dbReference>
<dbReference type="Pfam" id="PF09209">
    <property type="entry name" value="CecR_C"/>
    <property type="match status" value="1"/>
</dbReference>
<organism evidence="6 7">
    <name type="scientific">Mesorhizobium australicum</name>
    <dbReference type="NCBI Taxonomy" id="536018"/>
    <lineage>
        <taxon>Bacteria</taxon>
        <taxon>Pseudomonadati</taxon>
        <taxon>Pseudomonadota</taxon>
        <taxon>Alphaproteobacteria</taxon>
        <taxon>Hyphomicrobiales</taxon>
        <taxon>Phyllobacteriaceae</taxon>
        <taxon>Mesorhizobium</taxon>
    </lineage>
</organism>
<keyword evidence="1" id="KW-0805">Transcription regulation</keyword>
<dbReference type="PROSITE" id="PS50977">
    <property type="entry name" value="HTH_TETR_2"/>
    <property type="match status" value="1"/>
</dbReference>
<name>A0A1X7MX64_9HYPH</name>
<keyword evidence="7" id="KW-1185">Reference proteome</keyword>
<accession>A0A1X7MX64</accession>
<dbReference type="GO" id="GO:0003700">
    <property type="term" value="F:DNA-binding transcription factor activity"/>
    <property type="evidence" value="ECO:0007669"/>
    <property type="project" value="TreeGrafter"/>
</dbReference>
<dbReference type="InterPro" id="IPR050109">
    <property type="entry name" value="HTH-type_TetR-like_transc_reg"/>
</dbReference>
<dbReference type="AlphaFoldDB" id="A0A1X7MX64"/>
<feature type="domain" description="HTH tetR-type" evidence="5">
    <location>
        <begin position="17"/>
        <end position="77"/>
    </location>
</feature>
<dbReference type="PANTHER" id="PTHR30055">
    <property type="entry name" value="HTH-TYPE TRANSCRIPTIONAL REGULATOR RUTR"/>
    <property type="match status" value="1"/>
</dbReference>
<dbReference type="PRINTS" id="PR00455">
    <property type="entry name" value="HTHTETR"/>
</dbReference>
<dbReference type="Gene3D" id="1.10.357.10">
    <property type="entry name" value="Tetracycline Repressor, domain 2"/>
    <property type="match status" value="1"/>
</dbReference>
<evidence type="ECO:0000313" key="7">
    <source>
        <dbReference type="Proteomes" id="UP000193083"/>
    </source>
</evidence>
<dbReference type="EMBL" id="FXBL01000004">
    <property type="protein sequence ID" value="SMH29354.1"/>
    <property type="molecule type" value="Genomic_DNA"/>
</dbReference>
<proteinExistence type="predicted"/>
<dbReference type="SUPFAM" id="SSF46689">
    <property type="entry name" value="Homeodomain-like"/>
    <property type="match status" value="1"/>
</dbReference>
<dbReference type="InterPro" id="IPR015292">
    <property type="entry name" value="Tscrpt_reg_YbiH_C"/>
</dbReference>
<feature type="DNA-binding region" description="H-T-H motif" evidence="4">
    <location>
        <begin position="40"/>
        <end position="59"/>
    </location>
</feature>